<dbReference type="GO" id="GO:0006508">
    <property type="term" value="P:proteolysis"/>
    <property type="evidence" value="ECO:0007669"/>
    <property type="project" value="InterPro"/>
</dbReference>
<dbReference type="InterPro" id="IPR001375">
    <property type="entry name" value="Peptidase_S9_cat"/>
</dbReference>
<keyword evidence="2" id="KW-0964">Secreted</keyword>
<evidence type="ECO:0000256" key="7">
    <source>
        <dbReference type="ARBA" id="ARBA00023326"/>
    </source>
</evidence>
<protein>
    <submittedName>
        <fullName evidence="9">Polyhydroxybutyrate depolymerase</fullName>
    </submittedName>
</protein>
<evidence type="ECO:0000313" key="9">
    <source>
        <dbReference type="EMBL" id="SMO91456.1"/>
    </source>
</evidence>
<evidence type="ECO:0000259" key="8">
    <source>
        <dbReference type="Pfam" id="PF00326"/>
    </source>
</evidence>
<evidence type="ECO:0000256" key="6">
    <source>
        <dbReference type="ARBA" id="ARBA00023277"/>
    </source>
</evidence>
<dbReference type="EMBL" id="FXTN01000010">
    <property type="protein sequence ID" value="SMO91456.1"/>
    <property type="molecule type" value="Genomic_DNA"/>
</dbReference>
<dbReference type="Pfam" id="PF00326">
    <property type="entry name" value="Peptidase_S9"/>
    <property type="match status" value="1"/>
</dbReference>
<keyword evidence="6" id="KW-0119">Carbohydrate metabolism</keyword>
<comment type="subcellular location">
    <subcellularLocation>
        <location evidence="1">Secreted</location>
    </subcellularLocation>
</comment>
<dbReference type="GO" id="GO:0030600">
    <property type="term" value="F:feruloyl esterase activity"/>
    <property type="evidence" value="ECO:0007669"/>
    <property type="project" value="InterPro"/>
</dbReference>
<dbReference type="GO" id="GO:0008236">
    <property type="term" value="F:serine-type peptidase activity"/>
    <property type="evidence" value="ECO:0007669"/>
    <property type="project" value="InterPro"/>
</dbReference>
<feature type="domain" description="Peptidase S9 prolyl oligopeptidase catalytic" evidence="8">
    <location>
        <begin position="142"/>
        <end position="204"/>
    </location>
</feature>
<keyword evidence="7" id="KW-0624">Polysaccharide degradation</keyword>
<evidence type="ECO:0000256" key="1">
    <source>
        <dbReference type="ARBA" id="ARBA00004613"/>
    </source>
</evidence>
<evidence type="ECO:0000256" key="3">
    <source>
        <dbReference type="ARBA" id="ARBA00022651"/>
    </source>
</evidence>
<evidence type="ECO:0000256" key="2">
    <source>
        <dbReference type="ARBA" id="ARBA00022525"/>
    </source>
</evidence>
<dbReference type="Gene3D" id="3.40.50.1820">
    <property type="entry name" value="alpha/beta hydrolase"/>
    <property type="match status" value="1"/>
</dbReference>
<sequence length="299" mass="33230">MPVSSGVFLFAEERDKRKYIIFDENDVLLKHMKRAIELTIIILISVLYGTVAAQSSDPFQIRKWTIGDQQREAIVYIPASAKDKPSPVIFVFHGHGGNMKNMFEAHRFDKLWPDAIVVAPQGLPTPGQLLDREGKLAGWQKGPGDMGDRDIHFFDEIFSSLQTEYQIDIKRIYATGHSNGGSFTYLLWAMRADVFAAVAPSAAVAFRFNDLLKPKPVMHIMGEADPLVKPAWQQMQVAKLLKLNNCSTSGEPYGSFSTIYPSAQGDPVVVYKHPGGHTYPADANAVVVRFFKSVSKGVN</sequence>
<evidence type="ECO:0000256" key="5">
    <source>
        <dbReference type="ARBA" id="ARBA00022801"/>
    </source>
</evidence>
<keyword evidence="3" id="KW-0858">Xylan degradation</keyword>
<evidence type="ECO:0000313" key="10">
    <source>
        <dbReference type="Proteomes" id="UP000320300"/>
    </source>
</evidence>
<dbReference type="PANTHER" id="PTHR38050">
    <property type="match status" value="1"/>
</dbReference>
<dbReference type="Proteomes" id="UP000320300">
    <property type="component" value="Unassembled WGS sequence"/>
</dbReference>
<dbReference type="AlphaFoldDB" id="A0A521F5T7"/>
<keyword evidence="4" id="KW-0732">Signal</keyword>
<keyword evidence="10" id="KW-1185">Reference proteome</keyword>
<dbReference type="PANTHER" id="PTHR38050:SF2">
    <property type="entry name" value="FERULOYL ESTERASE C-RELATED"/>
    <property type="match status" value="1"/>
</dbReference>
<organism evidence="9 10">
    <name type="scientific">Pedobacter westerhofensis</name>
    <dbReference type="NCBI Taxonomy" id="425512"/>
    <lineage>
        <taxon>Bacteria</taxon>
        <taxon>Pseudomonadati</taxon>
        <taxon>Bacteroidota</taxon>
        <taxon>Sphingobacteriia</taxon>
        <taxon>Sphingobacteriales</taxon>
        <taxon>Sphingobacteriaceae</taxon>
        <taxon>Pedobacter</taxon>
    </lineage>
</organism>
<dbReference type="GO" id="GO:0005576">
    <property type="term" value="C:extracellular region"/>
    <property type="evidence" value="ECO:0007669"/>
    <property type="project" value="UniProtKB-SubCell"/>
</dbReference>
<dbReference type="InterPro" id="IPR029058">
    <property type="entry name" value="AB_hydrolase_fold"/>
</dbReference>
<dbReference type="GO" id="GO:0045493">
    <property type="term" value="P:xylan catabolic process"/>
    <property type="evidence" value="ECO:0007669"/>
    <property type="project" value="UniProtKB-KW"/>
</dbReference>
<name>A0A521F5T7_9SPHI</name>
<dbReference type="InterPro" id="IPR043595">
    <property type="entry name" value="FaeB/C/D"/>
</dbReference>
<proteinExistence type="predicted"/>
<dbReference type="SUPFAM" id="SSF53474">
    <property type="entry name" value="alpha/beta-Hydrolases"/>
    <property type="match status" value="1"/>
</dbReference>
<keyword evidence="5" id="KW-0378">Hydrolase</keyword>
<evidence type="ECO:0000256" key="4">
    <source>
        <dbReference type="ARBA" id="ARBA00022729"/>
    </source>
</evidence>
<accession>A0A521F5T7</accession>
<dbReference type="OrthoDB" id="699118at2"/>
<gene>
    <name evidence="9" type="ORF">SAMN06265348_110177</name>
</gene>
<reference evidence="9 10" key="1">
    <citation type="submission" date="2017-05" db="EMBL/GenBank/DDBJ databases">
        <authorList>
            <person name="Varghese N."/>
            <person name="Submissions S."/>
        </authorList>
    </citation>
    <scope>NUCLEOTIDE SEQUENCE [LARGE SCALE GENOMIC DNA]</scope>
    <source>
        <strain evidence="9 10">DSM 19036</strain>
    </source>
</reference>